<organism evidence="3 4">
    <name type="scientific">Shivajiella indica</name>
    <dbReference type="NCBI Taxonomy" id="872115"/>
    <lineage>
        <taxon>Bacteria</taxon>
        <taxon>Pseudomonadati</taxon>
        <taxon>Bacteroidota</taxon>
        <taxon>Cytophagia</taxon>
        <taxon>Cytophagales</taxon>
        <taxon>Cyclobacteriaceae</taxon>
        <taxon>Shivajiella</taxon>
    </lineage>
</organism>
<feature type="domain" description="Gfo/Idh/MocA-like oxidoreductase bacterial type C-terminal" evidence="2">
    <location>
        <begin position="198"/>
        <end position="438"/>
    </location>
</feature>
<reference evidence="4" key="1">
    <citation type="journal article" date="2019" name="Int. J. Syst. Evol. Microbiol.">
        <title>The Global Catalogue of Microorganisms (GCM) 10K type strain sequencing project: providing services to taxonomists for standard genome sequencing and annotation.</title>
        <authorList>
            <consortium name="The Broad Institute Genomics Platform"/>
            <consortium name="The Broad Institute Genome Sequencing Center for Infectious Disease"/>
            <person name="Wu L."/>
            <person name="Ma J."/>
        </authorList>
    </citation>
    <scope>NUCLEOTIDE SEQUENCE [LARGE SCALE GENOMIC DNA]</scope>
    <source>
        <strain evidence="4">KCTC 19812</strain>
    </source>
</reference>
<dbReference type="InterPro" id="IPR043906">
    <property type="entry name" value="Gfo/Idh/MocA_OxRdtase_bact_C"/>
</dbReference>
<sequence length="445" mass="50046">MKNSRRKFIQKTGSTAMGIGLFSIIPSKVWASGIAPSDQVNVALIGCNGHGFSILRHHLNLEGVNCTAICDVDENVLTRRIKEVQDNYGQNPKAYKDFRKLLDQKDIDAVIVGSPDHWHCLHVVSACEAGKDVYVEKPLANSIGECDIMVEAATYYQRIVQVGQQQRSGYTFSEPIRMIRSGEIGKLRKVNIWSNFNYGSGATPAEDSPVPEGVDYNFWLGPAPERPFNKNRFHGSWRHFWDYGGGLMSDWGVHLLDMGVWAMEKPAAPSLVLTQASNTSTDIRQRETFDSMSVLYPHDEFTIQWDMLGGIQQGPFEKPYGVAFIGEKGTIVADRRSFQLLPEWDGEKQAPKVTPQKFTEGSESHNLHVKNFIDCIRSRETPICPPETGRIAALYAHIPNISGRIHEPVLHWDDSKRQFKNSPKANALITPNYRDPWKLPKIPKG</sequence>
<protein>
    <submittedName>
        <fullName evidence="3">Gfo/Idh/MocA family protein</fullName>
    </submittedName>
</protein>
<dbReference type="SUPFAM" id="SSF55347">
    <property type="entry name" value="Glyceraldehyde-3-phosphate dehydrogenase-like, C-terminal domain"/>
    <property type="match status" value="1"/>
</dbReference>
<comment type="caution">
    <text evidence="3">The sequence shown here is derived from an EMBL/GenBank/DDBJ whole genome shotgun (WGS) entry which is preliminary data.</text>
</comment>
<dbReference type="PROSITE" id="PS51318">
    <property type="entry name" value="TAT"/>
    <property type="match status" value="1"/>
</dbReference>
<feature type="domain" description="Gfo/Idh/MocA-like oxidoreductase N-terminal" evidence="1">
    <location>
        <begin position="40"/>
        <end position="163"/>
    </location>
</feature>
<dbReference type="Proteomes" id="UP001597414">
    <property type="component" value="Unassembled WGS sequence"/>
</dbReference>
<name>A0ABW5B5X7_9BACT</name>
<gene>
    <name evidence="3" type="ORF">ACFSKV_02340</name>
</gene>
<dbReference type="InterPro" id="IPR050463">
    <property type="entry name" value="Gfo/Idh/MocA_oxidrdct_glycsds"/>
</dbReference>
<dbReference type="InterPro" id="IPR036291">
    <property type="entry name" value="NAD(P)-bd_dom_sf"/>
</dbReference>
<dbReference type="SUPFAM" id="SSF51735">
    <property type="entry name" value="NAD(P)-binding Rossmann-fold domains"/>
    <property type="match status" value="1"/>
</dbReference>
<proteinExistence type="predicted"/>
<evidence type="ECO:0000313" key="4">
    <source>
        <dbReference type="Proteomes" id="UP001597414"/>
    </source>
</evidence>
<dbReference type="Gene3D" id="3.30.360.10">
    <property type="entry name" value="Dihydrodipicolinate Reductase, domain 2"/>
    <property type="match status" value="1"/>
</dbReference>
<dbReference type="InterPro" id="IPR000683">
    <property type="entry name" value="Gfo/Idh/MocA-like_OxRdtase_N"/>
</dbReference>
<dbReference type="Pfam" id="PF19051">
    <property type="entry name" value="GFO_IDH_MocA_C2"/>
    <property type="match status" value="1"/>
</dbReference>
<dbReference type="PANTHER" id="PTHR43818:SF5">
    <property type="entry name" value="OXIDOREDUCTASE FAMILY PROTEIN"/>
    <property type="match status" value="1"/>
</dbReference>
<evidence type="ECO:0000259" key="1">
    <source>
        <dbReference type="Pfam" id="PF01408"/>
    </source>
</evidence>
<dbReference type="PANTHER" id="PTHR43818">
    <property type="entry name" value="BCDNA.GH03377"/>
    <property type="match status" value="1"/>
</dbReference>
<accession>A0ABW5B5X7</accession>
<dbReference type="RefSeq" id="WP_380800071.1">
    <property type="nucleotide sequence ID" value="NZ_JBHUIV010000005.1"/>
</dbReference>
<dbReference type="Gene3D" id="3.40.50.720">
    <property type="entry name" value="NAD(P)-binding Rossmann-like Domain"/>
    <property type="match status" value="1"/>
</dbReference>
<dbReference type="EMBL" id="JBHUIV010000005">
    <property type="protein sequence ID" value="MFD2200388.1"/>
    <property type="molecule type" value="Genomic_DNA"/>
</dbReference>
<dbReference type="Pfam" id="PF01408">
    <property type="entry name" value="GFO_IDH_MocA"/>
    <property type="match status" value="1"/>
</dbReference>
<evidence type="ECO:0000313" key="3">
    <source>
        <dbReference type="EMBL" id="MFD2200388.1"/>
    </source>
</evidence>
<dbReference type="InterPro" id="IPR006311">
    <property type="entry name" value="TAT_signal"/>
</dbReference>
<evidence type="ECO:0000259" key="2">
    <source>
        <dbReference type="Pfam" id="PF19051"/>
    </source>
</evidence>
<keyword evidence="4" id="KW-1185">Reference proteome</keyword>